<reference evidence="6" key="1">
    <citation type="submission" date="2009-11" db="EMBL/GenBank/DDBJ databases">
        <title>The complete genome of Sulfurospirillum deleyianum DSM 6946.</title>
        <authorList>
            <consortium name="US DOE Joint Genome Institute (JGI-PGF)"/>
            <person name="Lucas S."/>
            <person name="Copeland A."/>
            <person name="Lapidus A."/>
            <person name="Glavina del Rio T."/>
            <person name="Dalin E."/>
            <person name="Tice H."/>
            <person name="Bruce D."/>
            <person name="Goodwin L."/>
            <person name="Pitluck S."/>
            <person name="Kyrpides N."/>
            <person name="Mavromatis K."/>
            <person name="Ivanova N."/>
            <person name="Ovchinnikova G."/>
            <person name="Munk A.C."/>
            <person name="Lu M."/>
            <person name="Brettin T."/>
            <person name="Detter J.C."/>
            <person name="Han C."/>
            <person name="Tapia R."/>
            <person name="Larimer F."/>
            <person name="Land M."/>
            <person name="Hauser L."/>
            <person name="Markowitz V."/>
            <person name="Cheng J.F."/>
            <person name="Hugenholtz P."/>
            <person name="Woyke T."/>
            <person name="Wu D."/>
            <person name="Aumann P."/>
            <person name="Schneider S."/>
            <person name="Lang E."/>
            <person name="Spring S."/>
            <person name="Klenk H.P."/>
            <person name="Eisen J.A."/>
        </authorList>
    </citation>
    <scope>NUCLEOTIDE SEQUENCE [LARGE SCALE GENOMIC DNA]</scope>
    <source>
        <strain evidence="6">ATCC 51133 / DSM 6946 / 5175</strain>
    </source>
</reference>
<dbReference type="InterPro" id="IPR035919">
    <property type="entry name" value="EAL_sf"/>
</dbReference>
<dbReference type="STRING" id="525898.Sdel_1234"/>
<dbReference type="PANTHER" id="PTHR33121">
    <property type="entry name" value="CYCLIC DI-GMP PHOSPHODIESTERASE PDEF"/>
    <property type="match status" value="1"/>
</dbReference>
<feature type="domain" description="EAL" evidence="3">
    <location>
        <begin position="342"/>
        <end position="589"/>
    </location>
</feature>
<dbReference type="SUPFAM" id="SSF141868">
    <property type="entry name" value="EAL domain-like"/>
    <property type="match status" value="1"/>
</dbReference>
<evidence type="ECO:0000313" key="5">
    <source>
        <dbReference type="EMBL" id="ACZ12257.1"/>
    </source>
</evidence>
<dbReference type="eggNOG" id="COG2200">
    <property type="taxonomic scope" value="Bacteria"/>
</dbReference>
<dbReference type="Pfam" id="PF00990">
    <property type="entry name" value="GGDEF"/>
    <property type="match status" value="1"/>
</dbReference>
<dbReference type="Pfam" id="PF00563">
    <property type="entry name" value="EAL"/>
    <property type="match status" value="1"/>
</dbReference>
<name>D1B2D7_SULD5</name>
<evidence type="ECO:0000259" key="4">
    <source>
        <dbReference type="PROSITE" id="PS50887"/>
    </source>
</evidence>
<dbReference type="InterPro" id="IPR043128">
    <property type="entry name" value="Rev_trsase/Diguanyl_cyclase"/>
</dbReference>
<keyword evidence="1" id="KW-0597">Phosphoprotein</keyword>
<dbReference type="SMART" id="SM00052">
    <property type="entry name" value="EAL"/>
    <property type="match status" value="1"/>
</dbReference>
<keyword evidence="6" id="KW-1185">Reference proteome</keyword>
<dbReference type="AlphaFoldDB" id="D1B2D7"/>
<organism evidence="5 6">
    <name type="scientific">Sulfurospirillum deleyianum (strain ATCC 51133 / DSM 6946 / 5175)</name>
    <dbReference type="NCBI Taxonomy" id="525898"/>
    <lineage>
        <taxon>Bacteria</taxon>
        <taxon>Pseudomonadati</taxon>
        <taxon>Campylobacterota</taxon>
        <taxon>Epsilonproteobacteria</taxon>
        <taxon>Campylobacterales</taxon>
        <taxon>Sulfurospirillaceae</taxon>
        <taxon>Sulfurospirillum</taxon>
    </lineage>
</organism>
<dbReference type="InterPro" id="IPR029787">
    <property type="entry name" value="Nucleotide_cyclase"/>
</dbReference>
<dbReference type="eggNOG" id="COG3706">
    <property type="taxonomic scope" value="Bacteria"/>
</dbReference>
<dbReference type="RefSeq" id="WP_012857014.1">
    <property type="nucleotide sequence ID" value="NC_013512.1"/>
</dbReference>
<dbReference type="Gene3D" id="3.20.20.450">
    <property type="entry name" value="EAL domain"/>
    <property type="match status" value="1"/>
</dbReference>
<accession>D1B2D7</accession>
<dbReference type="Pfam" id="PF00072">
    <property type="entry name" value="Response_reg"/>
    <property type="match status" value="1"/>
</dbReference>
<dbReference type="OrthoDB" id="9790732at2"/>
<feature type="modified residue" description="4-aspartylphosphate" evidence="1">
    <location>
        <position position="79"/>
    </location>
</feature>
<dbReference type="PANTHER" id="PTHR33121:SF79">
    <property type="entry name" value="CYCLIC DI-GMP PHOSPHODIESTERASE PDED-RELATED"/>
    <property type="match status" value="1"/>
</dbReference>
<evidence type="ECO:0000259" key="2">
    <source>
        <dbReference type="PROSITE" id="PS50110"/>
    </source>
</evidence>
<dbReference type="InterPro" id="IPR000160">
    <property type="entry name" value="GGDEF_dom"/>
</dbReference>
<dbReference type="InterPro" id="IPR050706">
    <property type="entry name" value="Cyclic-di-GMP_PDE-like"/>
</dbReference>
<evidence type="ECO:0000313" key="6">
    <source>
        <dbReference type="Proteomes" id="UP000002222"/>
    </source>
</evidence>
<dbReference type="Proteomes" id="UP000002222">
    <property type="component" value="Chromosome"/>
</dbReference>
<evidence type="ECO:0000259" key="3">
    <source>
        <dbReference type="PROSITE" id="PS50883"/>
    </source>
</evidence>
<evidence type="ECO:0000256" key="1">
    <source>
        <dbReference type="PROSITE-ProRule" id="PRU00169"/>
    </source>
</evidence>
<dbReference type="Gene3D" id="3.40.50.2300">
    <property type="match status" value="1"/>
</dbReference>
<dbReference type="GO" id="GO:0000160">
    <property type="term" value="P:phosphorelay signal transduction system"/>
    <property type="evidence" value="ECO:0007669"/>
    <property type="project" value="InterPro"/>
</dbReference>
<dbReference type="PROSITE" id="PS50110">
    <property type="entry name" value="RESPONSE_REGULATORY"/>
    <property type="match status" value="1"/>
</dbReference>
<proteinExistence type="predicted"/>
<feature type="domain" description="Response regulatory" evidence="2">
    <location>
        <begin position="17"/>
        <end position="144"/>
    </location>
</feature>
<reference evidence="5 6" key="2">
    <citation type="journal article" date="2010" name="Stand. Genomic Sci.">
        <title>Complete genome sequence of Sulfurospirillum deleyianum type strain (5175).</title>
        <authorList>
            <person name="Sikorski J."/>
            <person name="Lapidus A."/>
            <person name="Copeland A."/>
            <person name="Glavina Del Rio T."/>
            <person name="Nolan M."/>
            <person name="Lucas S."/>
            <person name="Chen F."/>
            <person name="Tice H."/>
            <person name="Cheng J.F."/>
            <person name="Saunders E."/>
            <person name="Bruce D."/>
            <person name="Goodwin L."/>
            <person name="Pitluck S."/>
            <person name="Ovchinnikova G."/>
            <person name="Pati A."/>
            <person name="Ivanova N."/>
            <person name="Mavromatis K."/>
            <person name="Chen A."/>
            <person name="Palaniappan K."/>
            <person name="Chain P."/>
            <person name="Land M."/>
            <person name="Hauser L."/>
            <person name="Chang Y.J."/>
            <person name="Jeffries C.D."/>
            <person name="Brettin T."/>
            <person name="Detter J.C."/>
            <person name="Han C."/>
            <person name="Rohde M."/>
            <person name="Lang E."/>
            <person name="Spring S."/>
            <person name="Goker M."/>
            <person name="Bristow J."/>
            <person name="Eisen J.A."/>
            <person name="Markowitz V."/>
            <person name="Hugenholtz P."/>
            <person name="Kyrpides N.C."/>
            <person name="Klenk H.P."/>
        </authorList>
    </citation>
    <scope>NUCLEOTIDE SEQUENCE [LARGE SCALE GENOMIC DNA]</scope>
    <source>
        <strain evidence="6">ATCC 51133 / DSM 6946 / 5175</strain>
    </source>
</reference>
<dbReference type="InterPro" id="IPR001789">
    <property type="entry name" value="Sig_transdc_resp-reg_receiver"/>
</dbReference>
<dbReference type="CDD" id="cd01948">
    <property type="entry name" value="EAL"/>
    <property type="match status" value="1"/>
</dbReference>
<dbReference type="SUPFAM" id="SSF52172">
    <property type="entry name" value="CheY-like"/>
    <property type="match status" value="1"/>
</dbReference>
<dbReference type="SMART" id="SM00267">
    <property type="entry name" value="GGDEF"/>
    <property type="match status" value="1"/>
</dbReference>
<dbReference type="Gene3D" id="3.30.70.270">
    <property type="match status" value="1"/>
</dbReference>
<dbReference type="KEGG" id="sdl:Sdel_1234"/>
<dbReference type="PROSITE" id="PS50887">
    <property type="entry name" value="GGDEF"/>
    <property type="match status" value="1"/>
</dbReference>
<dbReference type="InterPro" id="IPR011006">
    <property type="entry name" value="CheY-like_superfamily"/>
</dbReference>
<protein>
    <submittedName>
        <fullName evidence="5">EAL domain protein</fullName>
    </submittedName>
</protein>
<dbReference type="InterPro" id="IPR001633">
    <property type="entry name" value="EAL_dom"/>
</dbReference>
<feature type="domain" description="GGDEF" evidence="4">
    <location>
        <begin position="200"/>
        <end position="332"/>
    </location>
</feature>
<gene>
    <name evidence="5" type="ordered locus">Sdel_1234</name>
</gene>
<dbReference type="GO" id="GO:0071111">
    <property type="term" value="F:cyclic-guanylate-specific phosphodiesterase activity"/>
    <property type="evidence" value="ECO:0007669"/>
    <property type="project" value="InterPro"/>
</dbReference>
<sequence length="589" mass="67645">MTQSAVKSLKERCQGMRVLYVEDDEVTQKYTYALLSNIFEHIDMVSDGQSAYDKFVDAKITIPSLELPLKLSYDLIVVDLKIPKLDGISLIAKIRKICHETAIIITSAYNDSDYFLESIRLGVNGYVLKPFDFDYFLETLIRVVDSVNLQKATHTHMQQLAQKVELQESALYDQSFKEIHTKLPNKKFLEEHLALLSPLEIPLFFLIHMDHLTHYMKLYGAKISHEIVQRFARELHHVAQTLGYRAFELSSNDFVLFKATCALDTEQIYADIMHVVDTLNEHPLEIESLPKKIMIGITVGVTFDHEELFKKAYTALDFAKQMGKKFVVYTSNLDETACLSSDFYWQEVIADTLDNDDVIPFYQPVVNACGEILKYEALMRIKTKDEAGQDMYVSPSLFLDLSKRTRQYDRLSYRMIEKVLAKMFLNPTVLFSINLSERDIVNKEIRTLLRTQLHMFKASYGCSMLMFEILESEKGMNAQVIKEFLRDIGYDDAPIAVDDFGTGYSNFAHLLHLSPTHLKIDGSLIRQIDNDEKVLHLVEGIVAFAHALHVKTIAEYVHNEIIFKRLCQIGVDGFQGYFVGEPSLELRCL</sequence>
<dbReference type="SMART" id="SM00448">
    <property type="entry name" value="REC"/>
    <property type="match status" value="1"/>
</dbReference>
<dbReference type="EMBL" id="CP001816">
    <property type="protein sequence ID" value="ACZ12257.1"/>
    <property type="molecule type" value="Genomic_DNA"/>
</dbReference>
<dbReference type="HOGENOM" id="CLU_000445_70_50_7"/>
<dbReference type="SUPFAM" id="SSF55073">
    <property type="entry name" value="Nucleotide cyclase"/>
    <property type="match status" value="1"/>
</dbReference>
<dbReference type="PROSITE" id="PS50883">
    <property type="entry name" value="EAL"/>
    <property type="match status" value="1"/>
</dbReference>